<evidence type="ECO:0000313" key="2">
    <source>
        <dbReference type="Proteomes" id="UP000321168"/>
    </source>
</evidence>
<dbReference type="AlphaFoldDB" id="A0A5C6UYD2"/>
<proteinExistence type="predicted"/>
<dbReference type="SUPFAM" id="SSF54427">
    <property type="entry name" value="NTF2-like"/>
    <property type="match status" value="1"/>
</dbReference>
<protein>
    <submittedName>
        <fullName evidence="1">Nuclear transport factor 2 family protein</fullName>
    </submittedName>
</protein>
<organism evidence="1 2">
    <name type="scientific">Luteibaculum oceani</name>
    <dbReference type="NCBI Taxonomy" id="1294296"/>
    <lineage>
        <taxon>Bacteria</taxon>
        <taxon>Pseudomonadati</taxon>
        <taxon>Bacteroidota</taxon>
        <taxon>Flavobacteriia</taxon>
        <taxon>Flavobacteriales</taxon>
        <taxon>Luteibaculaceae</taxon>
        <taxon>Luteibaculum</taxon>
    </lineage>
</organism>
<dbReference type="Proteomes" id="UP000321168">
    <property type="component" value="Unassembled WGS sequence"/>
</dbReference>
<gene>
    <name evidence="1" type="ORF">FRX97_11755</name>
</gene>
<sequence>MNLPKRIFIVGISMLMWNNQSHAQSNYIVDSKLNSSQEAVMQTALNLLEGIRNSDTVLFKSAFVANPDLAVVYKDATGKDRFQKNNFKEFIGSVGKEKSQVWDEVIWNVDIRIDDKLAVMSCDYAFYLGRKFHHCGMDVFVMHQVDGSWKVFQLSDTRKDEGCKVPKELRKGRDL</sequence>
<dbReference type="RefSeq" id="WP_147015417.1">
    <property type="nucleotide sequence ID" value="NZ_VORB01000012.1"/>
</dbReference>
<dbReference type="EMBL" id="VORB01000012">
    <property type="protein sequence ID" value="TXC75645.1"/>
    <property type="molecule type" value="Genomic_DNA"/>
</dbReference>
<comment type="caution">
    <text evidence="1">The sequence shown here is derived from an EMBL/GenBank/DDBJ whole genome shotgun (WGS) entry which is preliminary data.</text>
</comment>
<dbReference type="OrthoDB" id="117186at2"/>
<dbReference type="Gene3D" id="3.10.450.50">
    <property type="match status" value="1"/>
</dbReference>
<reference evidence="1 2" key="1">
    <citation type="submission" date="2019-08" db="EMBL/GenBank/DDBJ databases">
        <title>Genome of Luteibaculum oceani JCM 18817.</title>
        <authorList>
            <person name="Bowman J.P."/>
        </authorList>
    </citation>
    <scope>NUCLEOTIDE SEQUENCE [LARGE SCALE GENOMIC DNA]</scope>
    <source>
        <strain evidence="1 2">JCM 18817</strain>
    </source>
</reference>
<dbReference type="InterPro" id="IPR032710">
    <property type="entry name" value="NTF2-like_dom_sf"/>
</dbReference>
<evidence type="ECO:0000313" key="1">
    <source>
        <dbReference type="EMBL" id="TXC75645.1"/>
    </source>
</evidence>
<name>A0A5C6UYD2_9FLAO</name>
<accession>A0A5C6UYD2</accession>
<keyword evidence="2" id="KW-1185">Reference proteome</keyword>